<dbReference type="Pfam" id="PF11915">
    <property type="entry name" value="DUF3433"/>
    <property type="match status" value="1"/>
</dbReference>
<feature type="transmembrane region" description="Helical" evidence="2">
    <location>
        <begin position="343"/>
        <end position="363"/>
    </location>
</feature>
<feature type="non-terminal residue" evidence="3">
    <location>
        <position position="753"/>
    </location>
</feature>
<feature type="compositionally biased region" description="Acidic residues" evidence="1">
    <location>
        <begin position="738"/>
        <end position="747"/>
    </location>
</feature>
<evidence type="ECO:0000256" key="1">
    <source>
        <dbReference type="SAM" id="MobiDB-lite"/>
    </source>
</evidence>
<feature type="region of interest" description="Disordered" evidence="1">
    <location>
        <begin position="721"/>
        <end position="753"/>
    </location>
</feature>
<comment type="caution">
    <text evidence="3">The sequence shown here is derived from an EMBL/GenBank/DDBJ whole genome shotgun (WGS) entry which is preliminary data.</text>
</comment>
<dbReference type="PANTHER" id="PTHR37544:SF1">
    <property type="entry name" value="PHOSPHORIBOSYLAMINOIMIDAZOLE-SUCCINOCARBOXAMIDE SYNTHASE"/>
    <property type="match status" value="1"/>
</dbReference>
<keyword evidence="4" id="KW-1185">Reference proteome</keyword>
<feature type="transmembrane region" description="Helical" evidence="2">
    <location>
        <begin position="148"/>
        <end position="166"/>
    </location>
</feature>
<sequence>MTDQDILFILLTNLETASFTLTVTPDIDKDDWFPNNNGGAAYSFFQLFSARREWNENRGFLSRASMLQEMSIETLTGLVNEFAKTSLLVENSQRKSLDAAATISENKLHMRQYTLWPMVAGFLLLSVLCLILQLAISRQTKTIDIAGSIASLAVVLTSSPSLMMVLKGTGHYRSSQLKAKLKTVQFSVEFSSLGSLSVEAISHTLDLPALDTFTRDTSAHNSSTQDLLALKEAPKTQPWLPLSARSPMIALLFTLPLLCIVVLEILQSMSDCESGIGIFRLESGEITTLFNSLDSTVAIFAAFNSLGSGGALADKSKMFHLLKMPSPLVPFNAMRLQHRGPTASYLACFLGGFLTIVVSGLWVTKDYPHTEWTPTSTFQPWVMNWSSDQLTDNGAGTALNIIRHEGAQTPPHIRDTNVLPQISLTHPWSSTKSFNATYNATVLRPVLQCTALSRQQIYVDSKATSGKVGWQDASEQVILDVPSACSPDIRNGVGKLKGIEEIPATVTYQGDPREGKLGDFQLHQERAKAWRNATSNSTGFTFTLENLLISGLTNFPVASENPGIDIFFNHLIFGSGGSAADYFGSENIERLKEAVVRNYAEYMTHIIDLNMRSDNHTSIQGTLHQTTTRLSIHRTSKIILQALLTSMIVLGMITIKLVKLRGMLPRNPCSIASTMGFLAGSRLCDPDSGIIPEGAGLMTEQELGRHFEGYVFSLGWWDENSDRDEGEGTSAHDRGAGDQEEEQEAAAEIERRS</sequence>
<evidence type="ECO:0000256" key="2">
    <source>
        <dbReference type="SAM" id="Phobius"/>
    </source>
</evidence>
<name>A0A8H6J1H9_9PEZI</name>
<gene>
    <name evidence="3" type="ORF">CPLU01_16038</name>
</gene>
<keyword evidence="2" id="KW-0812">Transmembrane</keyword>
<accession>A0A8H6J1H9</accession>
<dbReference type="PANTHER" id="PTHR37544">
    <property type="entry name" value="SPRAY-RELATED"/>
    <property type="match status" value="1"/>
</dbReference>
<dbReference type="InterPro" id="IPR021840">
    <property type="entry name" value="DUF3433"/>
</dbReference>
<keyword evidence="2" id="KW-0472">Membrane</keyword>
<dbReference type="EMBL" id="WIGO01000789">
    <property type="protein sequence ID" value="KAF6804779.1"/>
    <property type="molecule type" value="Genomic_DNA"/>
</dbReference>
<evidence type="ECO:0000313" key="4">
    <source>
        <dbReference type="Proteomes" id="UP000654918"/>
    </source>
</evidence>
<feature type="transmembrane region" description="Helical" evidence="2">
    <location>
        <begin position="249"/>
        <end position="269"/>
    </location>
</feature>
<evidence type="ECO:0000313" key="3">
    <source>
        <dbReference type="EMBL" id="KAF6804779.1"/>
    </source>
</evidence>
<keyword evidence="2" id="KW-1133">Transmembrane helix</keyword>
<proteinExistence type="predicted"/>
<protein>
    <submittedName>
        <fullName evidence="3">Uncharacterized protein</fullName>
    </submittedName>
</protein>
<dbReference type="Proteomes" id="UP000654918">
    <property type="component" value="Unassembled WGS sequence"/>
</dbReference>
<dbReference type="AlphaFoldDB" id="A0A8H6J1H9"/>
<feature type="transmembrane region" description="Helical" evidence="2">
    <location>
        <begin position="638"/>
        <end position="658"/>
    </location>
</feature>
<reference evidence="3" key="1">
    <citation type="journal article" date="2020" name="Phytopathology">
        <title>Genome Sequence Resources of Colletotrichum truncatum, C. plurivorum, C. musicola, and C. sojae: Four Species Pathogenic to Soybean (Glycine max).</title>
        <authorList>
            <person name="Rogerio F."/>
            <person name="Boufleur T.R."/>
            <person name="Ciampi-Guillardi M."/>
            <person name="Sukno S.A."/>
            <person name="Thon M.R."/>
            <person name="Massola Junior N.S."/>
            <person name="Baroncelli R."/>
        </authorList>
    </citation>
    <scope>NUCLEOTIDE SEQUENCE</scope>
    <source>
        <strain evidence="3">LFN00145</strain>
    </source>
</reference>
<organism evidence="3 4">
    <name type="scientific">Colletotrichum plurivorum</name>
    <dbReference type="NCBI Taxonomy" id="2175906"/>
    <lineage>
        <taxon>Eukaryota</taxon>
        <taxon>Fungi</taxon>
        <taxon>Dikarya</taxon>
        <taxon>Ascomycota</taxon>
        <taxon>Pezizomycotina</taxon>
        <taxon>Sordariomycetes</taxon>
        <taxon>Hypocreomycetidae</taxon>
        <taxon>Glomerellales</taxon>
        <taxon>Glomerellaceae</taxon>
        <taxon>Colletotrichum</taxon>
        <taxon>Colletotrichum orchidearum species complex</taxon>
    </lineage>
</organism>
<feature type="transmembrane region" description="Helical" evidence="2">
    <location>
        <begin position="115"/>
        <end position="136"/>
    </location>
</feature>